<protein>
    <submittedName>
        <fullName evidence="2">Uncharacterized protein</fullName>
    </submittedName>
</protein>
<evidence type="ECO:0000256" key="1">
    <source>
        <dbReference type="SAM" id="Phobius"/>
    </source>
</evidence>
<evidence type="ECO:0000313" key="2">
    <source>
        <dbReference type="EMBL" id="SHM38994.1"/>
    </source>
</evidence>
<sequence length="156" mass="16466">MAYLVSHLWLLYLLSLILAGIAYAVIDISDLSIGDFILSAIYAAIPELIAISSIYFYRKGYLILAVIVAVLCCIAAAAAVLLFFVTAKSSTYAHIPSIITGIISGILGVVSCILCRFSFAGNTTQIILTSCCLCGMISVAYMIGYLTAFGKGMGGP</sequence>
<dbReference type="EMBL" id="FRCT01000004">
    <property type="protein sequence ID" value="SHM38994.1"/>
    <property type="molecule type" value="Genomic_DNA"/>
</dbReference>
<organism evidence="2 3">
    <name type="scientific">Ruminococcus flavefaciens</name>
    <dbReference type="NCBI Taxonomy" id="1265"/>
    <lineage>
        <taxon>Bacteria</taxon>
        <taxon>Bacillati</taxon>
        <taxon>Bacillota</taxon>
        <taxon>Clostridia</taxon>
        <taxon>Eubacteriales</taxon>
        <taxon>Oscillospiraceae</taxon>
        <taxon>Ruminococcus</taxon>
    </lineage>
</organism>
<feature type="transmembrane region" description="Helical" evidence="1">
    <location>
        <begin position="40"/>
        <end position="57"/>
    </location>
</feature>
<dbReference type="AlphaFoldDB" id="A0A1M7IE08"/>
<dbReference type="RefSeq" id="WP_072949637.1">
    <property type="nucleotide sequence ID" value="NZ_FRCT01000004.1"/>
</dbReference>
<proteinExistence type="predicted"/>
<accession>A0A1M7IE08</accession>
<feature type="transmembrane region" description="Helical" evidence="1">
    <location>
        <begin position="126"/>
        <end position="148"/>
    </location>
</feature>
<feature type="transmembrane region" description="Helical" evidence="1">
    <location>
        <begin position="62"/>
        <end position="85"/>
    </location>
</feature>
<feature type="transmembrane region" description="Helical" evidence="1">
    <location>
        <begin position="91"/>
        <end position="114"/>
    </location>
</feature>
<dbReference type="OrthoDB" id="1828383at2"/>
<evidence type="ECO:0000313" key="3">
    <source>
        <dbReference type="Proteomes" id="UP000184394"/>
    </source>
</evidence>
<gene>
    <name evidence="2" type="ORF">SAMN04487860_10465</name>
</gene>
<keyword evidence="1" id="KW-0472">Membrane</keyword>
<name>A0A1M7IE08_RUMFL</name>
<reference evidence="2 3" key="1">
    <citation type="submission" date="2016-11" db="EMBL/GenBank/DDBJ databases">
        <authorList>
            <person name="Jaros S."/>
            <person name="Januszkiewicz K."/>
            <person name="Wedrychowicz H."/>
        </authorList>
    </citation>
    <scope>NUCLEOTIDE SEQUENCE [LARGE SCALE GENOMIC DNA]</scope>
    <source>
        <strain evidence="2 3">Y1</strain>
    </source>
</reference>
<dbReference type="Proteomes" id="UP000184394">
    <property type="component" value="Unassembled WGS sequence"/>
</dbReference>
<keyword evidence="1" id="KW-1133">Transmembrane helix</keyword>
<keyword evidence="1" id="KW-0812">Transmembrane</keyword>